<dbReference type="SUPFAM" id="SSF54001">
    <property type="entry name" value="Cysteine proteinases"/>
    <property type="match status" value="1"/>
</dbReference>
<dbReference type="Gene3D" id="3.40.395.10">
    <property type="entry name" value="Adenoviral Proteinase, Chain A"/>
    <property type="match status" value="1"/>
</dbReference>
<sequence>MAARMKMGDEIVDSKRTVSLKQLSKNSLKRNDKKSGRKKPRCNDYDRDVIAAPDSVTLNQDNDTIMVDSTPPKTPKSTKKLGPSKTPIQQIKTPTNQSIKKETLSPVKKETTCSKKKLRFQLEDSDTCNISEDNVQLVKKRKVADNTESLQNPWVNNLNESHKLKISNKEWICSDIINEVQSIMSKQFPGLNGFQLTNLAPVYDSNKCKWKNQIAFQSVVSPSVQIHHNGRDHWVTSFQTSNGDISVLDSLASKENHTVNTPSIELQLCSIYGNNKSSIPVKILDVQDQNNGYDCGLFAIANMVEFCFKGNSFKQKTNFIENQMRDHLIWCLDKGYFMPFPQFVKIASQLKKASNNSITINCSCSCGFPDWMDEMIGCDWRTGRIHCKTWKHKECANLTESEEQ</sequence>
<evidence type="ECO:0000256" key="1">
    <source>
        <dbReference type="ARBA" id="ARBA00022670"/>
    </source>
</evidence>
<protein>
    <recommendedName>
        <fullName evidence="4">Ubiquitin-like protease family profile domain-containing protein</fullName>
    </recommendedName>
</protein>
<gene>
    <name evidence="5" type="ORF">CI610_03284</name>
</gene>
<feature type="region of interest" description="Disordered" evidence="3">
    <location>
        <begin position="1"/>
        <end position="97"/>
    </location>
</feature>
<organism evidence="5">
    <name type="scientific">invertebrate metagenome</name>
    <dbReference type="NCBI Taxonomy" id="1711999"/>
    <lineage>
        <taxon>unclassified sequences</taxon>
        <taxon>metagenomes</taxon>
        <taxon>organismal metagenomes</taxon>
    </lineage>
</organism>
<evidence type="ECO:0000259" key="4">
    <source>
        <dbReference type="Pfam" id="PF02902"/>
    </source>
</evidence>
<dbReference type="PANTHER" id="PTHR34718:SF2">
    <property type="entry name" value="PHD-TYPE DOMAIN-CONTAINING PROTEIN"/>
    <property type="match status" value="1"/>
</dbReference>
<dbReference type="Pfam" id="PF02902">
    <property type="entry name" value="Peptidase_C48"/>
    <property type="match status" value="1"/>
</dbReference>
<dbReference type="GO" id="GO:0008234">
    <property type="term" value="F:cysteine-type peptidase activity"/>
    <property type="evidence" value="ECO:0007669"/>
    <property type="project" value="InterPro"/>
</dbReference>
<accession>A0A2H9T3L9</accession>
<evidence type="ECO:0000313" key="5">
    <source>
        <dbReference type="EMBL" id="PJE77789.1"/>
    </source>
</evidence>
<comment type="caution">
    <text evidence="5">The sequence shown here is derived from an EMBL/GenBank/DDBJ whole genome shotgun (WGS) entry which is preliminary data.</text>
</comment>
<dbReference type="PANTHER" id="PTHR34718">
    <property type="entry name" value="PHD-TYPE DOMAIN-CONTAINING PROTEIN"/>
    <property type="match status" value="1"/>
</dbReference>
<reference evidence="5" key="1">
    <citation type="journal article" date="2017" name="Appl. Environ. Microbiol.">
        <title>Molecular characterization of an Endozoicomonas-like organism causing infection in king scallop Pecten maximus L.</title>
        <authorList>
            <person name="Cano I."/>
            <person name="van Aerle R."/>
            <person name="Ross S."/>
            <person name="Verner-Jeffreys D.W."/>
            <person name="Paley R.K."/>
            <person name="Rimmer G."/>
            <person name="Ryder D."/>
            <person name="Hooper P."/>
            <person name="Stone D."/>
            <person name="Feist S.W."/>
        </authorList>
    </citation>
    <scope>NUCLEOTIDE SEQUENCE</scope>
</reference>
<evidence type="ECO:0000256" key="3">
    <source>
        <dbReference type="SAM" id="MobiDB-lite"/>
    </source>
</evidence>
<evidence type="ECO:0000256" key="2">
    <source>
        <dbReference type="ARBA" id="ARBA00022801"/>
    </source>
</evidence>
<dbReference type="InterPro" id="IPR038765">
    <property type="entry name" value="Papain-like_cys_pep_sf"/>
</dbReference>
<dbReference type="GO" id="GO:0006508">
    <property type="term" value="P:proteolysis"/>
    <property type="evidence" value="ECO:0007669"/>
    <property type="project" value="UniProtKB-KW"/>
</dbReference>
<keyword evidence="1" id="KW-0645">Protease</keyword>
<dbReference type="InterPro" id="IPR011011">
    <property type="entry name" value="Znf_FYVE_PHD"/>
</dbReference>
<feature type="domain" description="Ubiquitin-like protease family profile" evidence="4">
    <location>
        <begin position="230"/>
        <end position="323"/>
    </location>
</feature>
<keyword evidence="2" id="KW-0378">Hydrolase</keyword>
<dbReference type="InterPro" id="IPR003653">
    <property type="entry name" value="Peptidase_C48_C"/>
</dbReference>
<name>A0A2H9T3L9_9ZZZZ</name>
<feature type="compositionally biased region" description="Polar residues" evidence="3">
    <location>
        <begin position="88"/>
        <end position="97"/>
    </location>
</feature>
<proteinExistence type="predicted"/>
<dbReference type="EMBL" id="NSIT01000376">
    <property type="protein sequence ID" value="PJE77789.1"/>
    <property type="molecule type" value="Genomic_DNA"/>
</dbReference>
<feature type="compositionally biased region" description="Polar residues" evidence="3">
    <location>
        <begin position="17"/>
        <end position="26"/>
    </location>
</feature>
<dbReference type="AlphaFoldDB" id="A0A2H9T3L9"/>
<dbReference type="SUPFAM" id="SSF57903">
    <property type="entry name" value="FYVE/PHD zinc finger"/>
    <property type="match status" value="1"/>
</dbReference>
<feature type="compositionally biased region" description="Basic and acidic residues" evidence="3">
    <location>
        <begin position="1"/>
        <end position="16"/>
    </location>
</feature>